<dbReference type="EMBL" id="WOTB01000005">
    <property type="protein sequence ID" value="NHN84037.1"/>
    <property type="molecule type" value="Genomic_DNA"/>
</dbReference>
<dbReference type="InterPro" id="IPR038770">
    <property type="entry name" value="Na+/solute_symporter_sf"/>
</dbReference>
<dbReference type="RefSeq" id="WP_194299984.1">
    <property type="nucleotide sequence ID" value="NZ_WOTB01000005.1"/>
</dbReference>
<evidence type="ECO:0000256" key="1">
    <source>
        <dbReference type="ARBA" id="ARBA00004141"/>
    </source>
</evidence>
<evidence type="ECO:0000256" key="3">
    <source>
        <dbReference type="ARBA" id="ARBA00022989"/>
    </source>
</evidence>
<feature type="transmembrane region" description="Helical" evidence="5">
    <location>
        <begin position="118"/>
        <end position="141"/>
    </location>
</feature>
<feature type="transmembrane region" description="Helical" evidence="5">
    <location>
        <begin position="89"/>
        <end position="111"/>
    </location>
</feature>
<dbReference type="PANTHER" id="PTHR10361:SF28">
    <property type="entry name" value="P3 PROTEIN-RELATED"/>
    <property type="match status" value="1"/>
</dbReference>
<accession>A0ABX0JPU2</accession>
<keyword evidence="3 5" id="KW-1133">Transmembrane helix</keyword>
<keyword evidence="2 5" id="KW-0812">Transmembrane</keyword>
<proteinExistence type="predicted"/>
<gene>
    <name evidence="6" type="ORF">GOB93_05190</name>
</gene>
<feature type="transmembrane region" description="Helical" evidence="5">
    <location>
        <begin position="184"/>
        <end position="206"/>
    </location>
</feature>
<evidence type="ECO:0000256" key="5">
    <source>
        <dbReference type="SAM" id="Phobius"/>
    </source>
</evidence>
<evidence type="ECO:0000256" key="4">
    <source>
        <dbReference type="ARBA" id="ARBA00023136"/>
    </source>
</evidence>
<feature type="transmembrane region" description="Helical" evidence="5">
    <location>
        <begin position="31"/>
        <end position="49"/>
    </location>
</feature>
<dbReference type="Gene3D" id="1.20.1530.20">
    <property type="match status" value="1"/>
</dbReference>
<feature type="transmembrane region" description="Helical" evidence="5">
    <location>
        <begin position="212"/>
        <end position="235"/>
    </location>
</feature>
<keyword evidence="7" id="KW-1185">Reference proteome</keyword>
<dbReference type="InterPro" id="IPR004710">
    <property type="entry name" value="Bilac:Na_transpt"/>
</dbReference>
<evidence type="ECO:0000256" key="2">
    <source>
        <dbReference type="ARBA" id="ARBA00022692"/>
    </source>
</evidence>
<evidence type="ECO:0000313" key="7">
    <source>
        <dbReference type="Proteomes" id="UP000635278"/>
    </source>
</evidence>
<comment type="caution">
    <text evidence="6">The sequence shown here is derived from an EMBL/GenBank/DDBJ whole genome shotgun (WGS) entry which is preliminary data.</text>
</comment>
<organism evidence="6 7">
    <name type="scientific">Acetobacter musti</name>
    <dbReference type="NCBI Taxonomy" id="864732"/>
    <lineage>
        <taxon>Bacteria</taxon>
        <taxon>Pseudomonadati</taxon>
        <taxon>Pseudomonadota</taxon>
        <taxon>Alphaproteobacteria</taxon>
        <taxon>Acetobacterales</taxon>
        <taxon>Acetobacteraceae</taxon>
        <taxon>Acetobacter</taxon>
    </lineage>
</organism>
<feature type="transmembrane region" description="Helical" evidence="5">
    <location>
        <begin position="153"/>
        <end position="175"/>
    </location>
</feature>
<comment type="subcellular location">
    <subcellularLocation>
        <location evidence="1">Membrane</location>
        <topology evidence="1">Multi-pass membrane protein</topology>
    </subcellularLocation>
</comment>
<dbReference type="PANTHER" id="PTHR10361">
    <property type="entry name" value="SODIUM-BILE ACID COTRANSPORTER"/>
    <property type="match status" value="1"/>
</dbReference>
<sequence length="301" mass="31850">MLTRLFPVWAILISACAIAFPAPFVRLLPAVTPLLAFIMFTMGVTLTPGDFIRIMRRPFPVLAGVGLHYLVMPLAAWVIARALAMPPALATGMILVGCVSSGTASNVMVYLSRGDVALSISISALSTLVGIVATPILIRLYVSAGVTADSWGLFRSIVSMVALPVLGGVIINIFFHRTIRRIEFVLPPVAMFSVLTIIGCVVAGAGPSVVTASPVILLGVILHNAVGLLGGYWGGRLLGFNESICRTLALEVGMQNSGLAATLGRIYFSPLAALPGAIFSVWHNISGSILAAIWRYRPVKR</sequence>
<dbReference type="InterPro" id="IPR002657">
    <property type="entry name" value="BilAc:Na_symport/Acr3"/>
</dbReference>
<protein>
    <submittedName>
        <fullName evidence="6">Bile acid:sodium symporter</fullName>
    </submittedName>
</protein>
<keyword evidence="4 5" id="KW-0472">Membrane</keyword>
<dbReference type="Proteomes" id="UP000635278">
    <property type="component" value="Unassembled WGS sequence"/>
</dbReference>
<evidence type="ECO:0000313" key="6">
    <source>
        <dbReference type="EMBL" id="NHN84037.1"/>
    </source>
</evidence>
<feature type="transmembrane region" description="Helical" evidence="5">
    <location>
        <begin position="61"/>
        <end position="83"/>
    </location>
</feature>
<name>A0ABX0JPU2_9PROT</name>
<reference evidence="6 7" key="1">
    <citation type="journal article" date="2020" name="Int. J. Syst. Evol. Microbiol.">
        <title>Novel acetic acid bacteria from cider fermentations: Acetobacter conturbans sp. nov. and Acetobacter fallax sp. nov.</title>
        <authorList>
            <person name="Sombolestani A.S."/>
            <person name="Cleenwerck I."/>
            <person name="Cnockaert M."/>
            <person name="Borremans W."/>
            <person name="Wieme A.D."/>
            <person name="De Vuyst L."/>
            <person name="Vandamme P."/>
        </authorList>
    </citation>
    <scope>NUCLEOTIDE SEQUENCE [LARGE SCALE GENOMIC DNA]</scope>
    <source>
        <strain evidence="6 7">LMG 30640</strain>
    </source>
</reference>
<dbReference type="Pfam" id="PF01758">
    <property type="entry name" value="SBF"/>
    <property type="match status" value="1"/>
</dbReference>
<dbReference type="PROSITE" id="PS51257">
    <property type="entry name" value="PROKAR_LIPOPROTEIN"/>
    <property type="match status" value="1"/>
</dbReference>